<feature type="compositionally biased region" description="Polar residues" evidence="1">
    <location>
        <begin position="162"/>
        <end position="171"/>
    </location>
</feature>
<evidence type="ECO:0000313" key="4">
    <source>
        <dbReference type="EMBL" id="VFT77867.1"/>
    </source>
</evidence>
<dbReference type="Pfam" id="PF00169">
    <property type="entry name" value="PH"/>
    <property type="match status" value="2"/>
</dbReference>
<dbReference type="InterPro" id="IPR051707">
    <property type="entry name" value="PI-Interact_SigTrans_Reg"/>
</dbReference>
<dbReference type="PROSITE" id="PS50003">
    <property type="entry name" value="PH_DOMAIN"/>
    <property type="match status" value="1"/>
</dbReference>
<feature type="domain" description="PH" evidence="2">
    <location>
        <begin position="168"/>
        <end position="255"/>
    </location>
</feature>
<dbReference type="Gene3D" id="2.30.29.30">
    <property type="entry name" value="Pleckstrin-homology domain (PH domain)/Phosphotyrosine-binding domain (PTB)"/>
    <property type="match status" value="2"/>
</dbReference>
<dbReference type="SUPFAM" id="SSF50729">
    <property type="entry name" value="PH domain-like"/>
    <property type="match status" value="2"/>
</dbReference>
<evidence type="ECO:0000256" key="1">
    <source>
        <dbReference type="SAM" id="MobiDB-lite"/>
    </source>
</evidence>
<evidence type="ECO:0000259" key="2">
    <source>
        <dbReference type="PROSITE" id="PS50003"/>
    </source>
</evidence>
<dbReference type="PANTHER" id="PTHR14336">
    <property type="entry name" value="TANDEM PH DOMAIN CONTAINING PROTEIN"/>
    <property type="match status" value="1"/>
</dbReference>
<dbReference type="OrthoDB" id="185175at2759"/>
<dbReference type="InterPro" id="IPR001849">
    <property type="entry name" value="PH_domain"/>
</dbReference>
<feature type="region of interest" description="Disordered" evidence="1">
    <location>
        <begin position="107"/>
        <end position="172"/>
    </location>
</feature>
<dbReference type="InterPro" id="IPR011993">
    <property type="entry name" value="PH-like_dom_sf"/>
</dbReference>
<keyword evidence="5" id="KW-1185">Reference proteome</keyword>
<reference evidence="4 5" key="1">
    <citation type="submission" date="2019-03" db="EMBL/GenBank/DDBJ databases">
        <authorList>
            <person name="Gaulin E."/>
            <person name="Dumas B."/>
        </authorList>
    </citation>
    <scope>NUCLEOTIDE SEQUENCE [LARGE SCALE GENOMIC DNA]</scope>
    <source>
        <strain evidence="4">CBS 568.67</strain>
    </source>
</reference>
<sequence>MASRKDTSTHNWEGWVHKQGSLVPSWKKRFLVLNGRNVTYYDKDINDRKAKEKGGFTLAGVQANKDINNGMTLLSTDGKSMNIYTKTIGEFVMCKNAMENAVRERVEVVQTNDPRDNRSSSTTPSDRSNSAYSDRASDLRSPPLRKEYSLRSSQSRDDPRFQPQQRKQPTYSGWLEKEGEMVKSWKRRYFVLYDLDISYFDKIDGNQKGGGRITDVQAIDNGLHVYLDNNRVLNVVADNQNELQGWYSAINQSLGRPVVDIRRQSNPVYQKQQSGYAGAGAQFRRESSSNQYSGVPYTAPSPPSKYGHDARSNQVDDAPYGRAQQPAYGQPVEKPKASVAAGGVQAHENKLQNFLDKYMPAPETKPDAPSTFETGVPAIADQAMASMTTAIVADFSNDFELNDLASPLPQSIAEEAAMKGNGLWLEKGGSSYVADNTKQPTVVPTRNMIATDIPPPVTKTPIVRTSSSDDLKNKLWVASPATVVTDTPTAKEEPKKRVGGVALPGMAAPVTKTAESVAKAKEIRGESKLNDFLAKYGVDAPETTAVAPVVPAAAPTASPSSAASGLWIQKGGSTYVPDETKEPTVFPTRDPIAVDVPPPVATTPFVRTSSSDDLKNKLWVASPTTVVAEPMVVKYEPTKRVGGVALPGMATKDVRGEGKLNDFLSKYGVDTPATTHATIAPVMEPTPLVAPTASPSSAASGLWIQKGDSTYVADETKVLTVMPSRDPIAMDIPPPVLKAPIVRTTSSDDLKKKLWVAPTAVVEDAAATTKVPAKESKLNDFMASHGSAPKKSEPVAKAALVATKEVVAVVADKITPASAPFASPSSAASGLWIQKGGSTYVADETKEPTVMPSRDPIAVDIPPPVLKTPIVRTTSNDDLKNKLWVAPSAVVTETAPAAAVVTSLTAPVAASVTKSAAKNAAEVTTEVTAAAVVSEKTKIVASTPAVKKPSPIAPALREASKRGPGGSASPAADPSRSALRGLGSPATAIATPEAPISPVASAMPASPPAAAIAVVEEITKVVVAEPEDVQLSPGAKSQDVIKSPAKHSKHKKTKPIEGAAPKSCCVVM</sequence>
<dbReference type="AlphaFoldDB" id="A0A485K4A8"/>
<protein>
    <submittedName>
        <fullName evidence="4">Aste57867_642 protein</fullName>
    </submittedName>
</protein>
<proteinExistence type="predicted"/>
<feature type="compositionally biased region" description="Basic and acidic residues" evidence="1">
    <location>
        <begin position="144"/>
        <end position="160"/>
    </location>
</feature>
<feature type="compositionally biased region" description="Low complexity" evidence="1">
    <location>
        <begin position="967"/>
        <end position="982"/>
    </location>
</feature>
<dbReference type="Proteomes" id="UP000332933">
    <property type="component" value="Unassembled WGS sequence"/>
</dbReference>
<gene>
    <name evidence="4" type="primary">Aste57867_642</name>
    <name evidence="3" type="ORF">As57867_000641</name>
    <name evidence="4" type="ORF">ASTE57867_642</name>
</gene>
<evidence type="ECO:0000313" key="3">
    <source>
        <dbReference type="EMBL" id="KAF0719991.1"/>
    </source>
</evidence>
<feature type="compositionally biased region" description="Low complexity" evidence="1">
    <location>
        <begin position="119"/>
        <end position="130"/>
    </location>
</feature>
<organism evidence="4 5">
    <name type="scientific">Aphanomyces stellatus</name>
    <dbReference type="NCBI Taxonomy" id="120398"/>
    <lineage>
        <taxon>Eukaryota</taxon>
        <taxon>Sar</taxon>
        <taxon>Stramenopiles</taxon>
        <taxon>Oomycota</taxon>
        <taxon>Saprolegniomycetes</taxon>
        <taxon>Saprolegniales</taxon>
        <taxon>Verrucalvaceae</taxon>
        <taxon>Aphanomyces</taxon>
    </lineage>
</organism>
<name>A0A485K4A8_9STRA</name>
<feature type="region of interest" description="Disordered" evidence="1">
    <location>
        <begin position="269"/>
        <end position="334"/>
    </location>
</feature>
<evidence type="ECO:0000313" key="5">
    <source>
        <dbReference type="Proteomes" id="UP000332933"/>
    </source>
</evidence>
<accession>A0A485K4A8</accession>
<dbReference type="EMBL" id="CAADRA010000037">
    <property type="protein sequence ID" value="VFT77867.1"/>
    <property type="molecule type" value="Genomic_DNA"/>
</dbReference>
<feature type="compositionally biased region" description="Basic and acidic residues" evidence="1">
    <location>
        <begin position="107"/>
        <end position="118"/>
    </location>
</feature>
<dbReference type="SMART" id="SM00233">
    <property type="entry name" value="PH"/>
    <property type="match status" value="2"/>
</dbReference>
<feature type="region of interest" description="Disordered" evidence="1">
    <location>
        <begin position="943"/>
        <end position="982"/>
    </location>
</feature>
<reference evidence="3" key="2">
    <citation type="submission" date="2019-06" db="EMBL/GenBank/DDBJ databases">
        <title>Genomics analysis of Aphanomyces spp. identifies a new class of oomycete effector associated with host adaptation.</title>
        <authorList>
            <person name="Gaulin E."/>
        </authorList>
    </citation>
    <scope>NUCLEOTIDE SEQUENCE</scope>
    <source>
        <strain evidence="3">CBS 578.67</strain>
    </source>
</reference>
<dbReference type="EMBL" id="VJMH01000037">
    <property type="protein sequence ID" value="KAF0719991.1"/>
    <property type="molecule type" value="Genomic_DNA"/>
</dbReference>
<feature type="compositionally biased region" description="Basic residues" evidence="1">
    <location>
        <begin position="1044"/>
        <end position="1053"/>
    </location>
</feature>
<feature type="region of interest" description="Disordered" evidence="1">
    <location>
        <begin position="1030"/>
        <end position="1068"/>
    </location>
</feature>